<dbReference type="AlphaFoldDB" id="A0AAD7H9H2"/>
<name>A0AAD7H9H2_9AGAR</name>
<dbReference type="Proteomes" id="UP001215598">
    <property type="component" value="Unassembled WGS sequence"/>
</dbReference>
<proteinExistence type="predicted"/>
<comment type="caution">
    <text evidence="1">The sequence shown here is derived from an EMBL/GenBank/DDBJ whole genome shotgun (WGS) entry which is preliminary data.</text>
</comment>
<reference evidence="1" key="1">
    <citation type="submission" date="2023-03" db="EMBL/GenBank/DDBJ databases">
        <title>Massive genome expansion in bonnet fungi (Mycena s.s.) driven by repeated elements and novel gene families across ecological guilds.</title>
        <authorList>
            <consortium name="Lawrence Berkeley National Laboratory"/>
            <person name="Harder C.B."/>
            <person name="Miyauchi S."/>
            <person name="Viragh M."/>
            <person name="Kuo A."/>
            <person name="Thoen E."/>
            <person name="Andreopoulos B."/>
            <person name="Lu D."/>
            <person name="Skrede I."/>
            <person name="Drula E."/>
            <person name="Henrissat B."/>
            <person name="Morin E."/>
            <person name="Kohler A."/>
            <person name="Barry K."/>
            <person name="LaButti K."/>
            <person name="Morin E."/>
            <person name="Salamov A."/>
            <person name="Lipzen A."/>
            <person name="Mereny Z."/>
            <person name="Hegedus B."/>
            <person name="Baldrian P."/>
            <person name="Stursova M."/>
            <person name="Weitz H."/>
            <person name="Taylor A."/>
            <person name="Grigoriev I.V."/>
            <person name="Nagy L.G."/>
            <person name="Martin F."/>
            <person name="Kauserud H."/>
        </authorList>
    </citation>
    <scope>NUCLEOTIDE SEQUENCE</scope>
    <source>
        <strain evidence="1">CBHHK182m</strain>
    </source>
</reference>
<gene>
    <name evidence="1" type="ORF">B0H16DRAFT_1477608</name>
</gene>
<protein>
    <submittedName>
        <fullName evidence="1">Uncharacterized protein</fullName>
    </submittedName>
</protein>
<dbReference type="InterPro" id="IPR011990">
    <property type="entry name" value="TPR-like_helical_dom_sf"/>
</dbReference>
<evidence type="ECO:0000313" key="2">
    <source>
        <dbReference type="Proteomes" id="UP001215598"/>
    </source>
</evidence>
<dbReference type="SUPFAM" id="SSF48452">
    <property type="entry name" value="TPR-like"/>
    <property type="match status" value="1"/>
</dbReference>
<dbReference type="EMBL" id="JARKIB010000313">
    <property type="protein sequence ID" value="KAJ7715197.1"/>
    <property type="molecule type" value="Genomic_DNA"/>
</dbReference>
<organism evidence="1 2">
    <name type="scientific">Mycena metata</name>
    <dbReference type="NCBI Taxonomy" id="1033252"/>
    <lineage>
        <taxon>Eukaryota</taxon>
        <taxon>Fungi</taxon>
        <taxon>Dikarya</taxon>
        <taxon>Basidiomycota</taxon>
        <taxon>Agaricomycotina</taxon>
        <taxon>Agaricomycetes</taxon>
        <taxon>Agaricomycetidae</taxon>
        <taxon>Agaricales</taxon>
        <taxon>Marasmiineae</taxon>
        <taxon>Mycenaceae</taxon>
        <taxon>Mycena</taxon>
    </lineage>
</organism>
<evidence type="ECO:0000313" key="1">
    <source>
        <dbReference type="EMBL" id="KAJ7715197.1"/>
    </source>
</evidence>
<accession>A0AAD7H9H2</accession>
<sequence length="236" mass="26879">MADIEVAMGTTKNEIQRKISTAQTTFKMSGAVKFSTVCDMVQADLNLREGDMSTSLFCKCLKAMWGKDTEVVGYCLERLGDVRRWEQGYHESSWSIVLLAYSLKQKEKLRIHKGLQFIGDIFFQENDETTAISLFRLALQGFTLMDVHRSRAECMIRLGDISKKNGDLLKALELWEMARPLFECSLQTKQVQAIDERMSKVGKDVKEEHKKHLAKLIELSTSAGKLNEVEEDDSEV</sequence>
<keyword evidence="2" id="KW-1185">Reference proteome</keyword>
<dbReference type="Gene3D" id="1.25.40.10">
    <property type="entry name" value="Tetratricopeptide repeat domain"/>
    <property type="match status" value="1"/>
</dbReference>